<reference evidence="2" key="1">
    <citation type="journal article" date="2017" name="Front. Plant Sci.">
        <title>Climate Clever Clovers: New Paradigm to Reduce the Environmental Footprint of Ruminants by Breeding Low Methanogenic Forages Utilizing Haplotype Variation.</title>
        <authorList>
            <person name="Kaur P."/>
            <person name="Appels R."/>
            <person name="Bayer P.E."/>
            <person name="Keeble-Gagnere G."/>
            <person name="Wang J."/>
            <person name="Hirakawa H."/>
            <person name="Shirasawa K."/>
            <person name="Vercoe P."/>
            <person name="Stefanova K."/>
            <person name="Durmic Z."/>
            <person name="Nichols P."/>
            <person name="Revell C."/>
            <person name="Isobe S.N."/>
            <person name="Edwards D."/>
            <person name="Erskine W."/>
        </authorList>
    </citation>
    <scope>NUCLEOTIDE SEQUENCE [LARGE SCALE GENOMIC DNA]</scope>
    <source>
        <strain evidence="2">cv. Daliak</strain>
    </source>
</reference>
<protein>
    <submittedName>
        <fullName evidence="1">Uncharacterized protein</fullName>
    </submittedName>
</protein>
<evidence type="ECO:0000313" key="1">
    <source>
        <dbReference type="EMBL" id="GAU26241.1"/>
    </source>
</evidence>
<organism evidence="1 2">
    <name type="scientific">Trifolium subterraneum</name>
    <name type="common">Subterranean clover</name>
    <dbReference type="NCBI Taxonomy" id="3900"/>
    <lineage>
        <taxon>Eukaryota</taxon>
        <taxon>Viridiplantae</taxon>
        <taxon>Streptophyta</taxon>
        <taxon>Embryophyta</taxon>
        <taxon>Tracheophyta</taxon>
        <taxon>Spermatophyta</taxon>
        <taxon>Magnoliopsida</taxon>
        <taxon>eudicotyledons</taxon>
        <taxon>Gunneridae</taxon>
        <taxon>Pentapetalae</taxon>
        <taxon>rosids</taxon>
        <taxon>fabids</taxon>
        <taxon>Fabales</taxon>
        <taxon>Fabaceae</taxon>
        <taxon>Papilionoideae</taxon>
        <taxon>50 kb inversion clade</taxon>
        <taxon>NPAAA clade</taxon>
        <taxon>Hologalegina</taxon>
        <taxon>IRL clade</taxon>
        <taxon>Trifolieae</taxon>
        <taxon>Trifolium</taxon>
    </lineage>
</organism>
<proteinExistence type="predicted"/>
<dbReference type="EMBL" id="DF973331">
    <property type="protein sequence ID" value="GAU26241.1"/>
    <property type="molecule type" value="Genomic_DNA"/>
</dbReference>
<sequence length="72" mass="8046">MDLGSKGSKKTTTEEVGIARTMLVISCKQKRGGGNSKNNVGLVLLKEGLSYFRFFKLQWILKSTKTFSIEVF</sequence>
<evidence type="ECO:0000313" key="2">
    <source>
        <dbReference type="Proteomes" id="UP000242715"/>
    </source>
</evidence>
<gene>
    <name evidence="1" type="ORF">TSUD_224320</name>
</gene>
<dbReference type="AlphaFoldDB" id="A0A2Z6M293"/>
<name>A0A2Z6M293_TRISU</name>
<dbReference type="Proteomes" id="UP000242715">
    <property type="component" value="Unassembled WGS sequence"/>
</dbReference>
<accession>A0A2Z6M293</accession>
<keyword evidence="2" id="KW-1185">Reference proteome</keyword>